<reference evidence="2 3" key="1">
    <citation type="submission" date="2016-07" db="EMBL/GenBank/DDBJ databases">
        <title>Pervasive Adenine N6-methylation of Active Genes in Fungi.</title>
        <authorList>
            <consortium name="DOE Joint Genome Institute"/>
            <person name="Mondo S.J."/>
            <person name="Dannebaum R.O."/>
            <person name="Kuo R.C."/>
            <person name="Labutti K."/>
            <person name="Haridas S."/>
            <person name="Kuo A."/>
            <person name="Salamov A."/>
            <person name="Ahrendt S.R."/>
            <person name="Lipzen A."/>
            <person name="Sullivan W."/>
            <person name="Andreopoulos W.B."/>
            <person name="Clum A."/>
            <person name="Lindquist E."/>
            <person name="Daum C."/>
            <person name="Ramamoorthy G.K."/>
            <person name="Gryganskyi A."/>
            <person name="Culley D."/>
            <person name="Magnuson J.K."/>
            <person name="James T.Y."/>
            <person name="O'Malley M.A."/>
            <person name="Stajich J.E."/>
            <person name="Spatafora J.W."/>
            <person name="Visel A."/>
            <person name="Grigoriev I.V."/>
        </authorList>
    </citation>
    <scope>NUCLEOTIDE SEQUENCE [LARGE SCALE GENOMIC DNA]</scope>
    <source>
        <strain evidence="2 3">CBS 115471</strain>
    </source>
</reference>
<dbReference type="Proteomes" id="UP000193144">
    <property type="component" value="Unassembled WGS sequence"/>
</dbReference>
<feature type="region of interest" description="Disordered" evidence="1">
    <location>
        <begin position="222"/>
        <end position="248"/>
    </location>
</feature>
<evidence type="ECO:0000313" key="3">
    <source>
        <dbReference type="Proteomes" id="UP000193144"/>
    </source>
</evidence>
<evidence type="ECO:0000256" key="1">
    <source>
        <dbReference type="SAM" id="MobiDB-lite"/>
    </source>
</evidence>
<keyword evidence="3" id="KW-1185">Reference proteome</keyword>
<feature type="compositionally biased region" description="Basic and acidic residues" evidence="1">
    <location>
        <begin position="224"/>
        <end position="236"/>
    </location>
</feature>
<sequence length="248" mass="28119">MGGAFAGEHHYGFEPSTKSPGGKTFVLGEVHNVRLSVLFKPGWLMYESVNRMYFGFAKDLKGRVEVREESAPIRRRSHLKHAASHRHGRPHRVIERHTTYKRDTRLAVYEAPGMEADTRSTVFYYILLLRQTDGTENAEEKVWTSEGWAIQKSDKIGSEVDGVIHMVSTAEEEKALFAYVGDQYHVTTLRIDIRPQGPRRGRGVEGRTFVYAGAAITEPLVSDFKTERPDTQHDGDDNLSTLDSPWRS</sequence>
<gene>
    <name evidence="2" type="ORF">BCR34DRAFT_615226</name>
</gene>
<dbReference type="AlphaFoldDB" id="A0A1Y1ZJH7"/>
<protein>
    <submittedName>
        <fullName evidence="2">Uncharacterized protein</fullName>
    </submittedName>
</protein>
<name>A0A1Y1ZJH7_9PLEO</name>
<proteinExistence type="predicted"/>
<dbReference type="OrthoDB" id="509124at2759"/>
<comment type="caution">
    <text evidence="2">The sequence shown here is derived from an EMBL/GenBank/DDBJ whole genome shotgun (WGS) entry which is preliminary data.</text>
</comment>
<evidence type="ECO:0000313" key="2">
    <source>
        <dbReference type="EMBL" id="ORY10420.1"/>
    </source>
</evidence>
<organism evidence="2 3">
    <name type="scientific">Clohesyomyces aquaticus</name>
    <dbReference type="NCBI Taxonomy" id="1231657"/>
    <lineage>
        <taxon>Eukaryota</taxon>
        <taxon>Fungi</taxon>
        <taxon>Dikarya</taxon>
        <taxon>Ascomycota</taxon>
        <taxon>Pezizomycotina</taxon>
        <taxon>Dothideomycetes</taxon>
        <taxon>Pleosporomycetidae</taxon>
        <taxon>Pleosporales</taxon>
        <taxon>Lindgomycetaceae</taxon>
        <taxon>Clohesyomyces</taxon>
    </lineage>
</organism>
<feature type="compositionally biased region" description="Basic residues" evidence="1">
    <location>
        <begin position="73"/>
        <end position="90"/>
    </location>
</feature>
<dbReference type="EMBL" id="MCFA01000073">
    <property type="protein sequence ID" value="ORY10420.1"/>
    <property type="molecule type" value="Genomic_DNA"/>
</dbReference>
<feature type="compositionally biased region" description="Polar residues" evidence="1">
    <location>
        <begin position="238"/>
        <end position="248"/>
    </location>
</feature>
<feature type="region of interest" description="Disordered" evidence="1">
    <location>
        <begin position="71"/>
        <end position="90"/>
    </location>
</feature>
<accession>A0A1Y1ZJH7</accession>